<dbReference type="GO" id="GO:0006261">
    <property type="term" value="P:DNA-templated DNA replication"/>
    <property type="evidence" value="ECO:0007669"/>
    <property type="project" value="TreeGrafter"/>
</dbReference>
<dbReference type="PANTHER" id="PTHR11669">
    <property type="entry name" value="REPLICATION FACTOR C / DNA POLYMERASE III GAMMA-TAU SUBUNIT"/>
    <property type="match status" value="1"/>
</dbReference>
<accession>A0A6C0AWW3</accession>
<dbReference type="Pfam" id="PF00004">
    <property type="entry name" value="AAA"/>
    <property type="match status" value="1"/>
</dbReference>
<dbReference type="GO" id="GO:0016887">
    <property type="term" value="F:ATP hydrolysis activity"/>
    <property type="evidence" value="ECO:0007669"/>
    <property type="project" value="InterPro"/>
</dbReference>
<reference evidence="5" key="1">
    <citation type="journal article" date="2020" name="Nature">
        <title>Giant virus diversity and host interactions through global metagenomics.</title>
        <authorList>
            <person name="Schulz F."/>
            <person name="Roux S."/>
            <person name="Paez-Espino D."/>
            <person name="Jungbluth S."/>
            <person name="Walsh D.A."/>
            <person name="Denef V.J."/>
            <person name="McMahon K.D."/>
            <person name="Konstantinidis K.T."/>
            <person name="Eloe-Fadrosh E.A."/>
            <person name="Kyrpides N.C."/>
            <person name="Woyke T."/>
        </authorList>
    </citation>
    <scope>NUCLEOTIDE SEQUENCE</scope>
    <source>
        <strain evidence="5">GVMAG-S-ERX556022-25</strain>
    </source>
</reference>
<dbReference type="GO" id="GO:0005524">
    <property type="term" value="F:ATP binding"/>
    <property type="evidence" value="ECO:0007669"/>
    <property type="project" value="UniProtKB-KW"/>
</dbReference>
<dbReference type="GO" id="GO:0006281">
    <property type="term" value="P:DNA repair"/>
    <property type="evidence" value="ECO:0007669"/>
    <property type="project" value="TreeGrafter"/>
</dbReference>
<dbReference type="InterPro" id="IPR027417">
    <property type="entry name" value="P-loop_NTPase"/>
</dbReference>
<keyword evidence="2" id="KW-0547">Nucleotide-binding</keyword>
<keyword evidence="3" id="KW-0067">ATP-binding</keyword>
<dbReference type="CDD" id="cd00009">
    <property type="entry name" value="AAA"/>
    <property type="match status" value="1"/>
</dbReference>
<sequence length="311" mass="36699">MNSKIYIPWVEKYRPVNFKDIVLDNYNKNIFNNIIKTNYFPNILLYGPPGTGKTTTIINLINTFQINNNQKDKGLMIHLNASDERGIDIIRNQINSFVNSKTLFSCGIKFVILDEVDYMTKNAQQALKYLLQEYNINVRFCLICNYISRIDDSLQNEFVRLRFNQLPKYEIIDFLKKININENLYLTDKQIVSIQTNYKSDIRSMINYMQSNQLAIKNTKVMSNDIFNTITHLINNKKYKLFNNEINKMISTYNIDVKSIIIGYFNYIIRNKQENITPRLLNIMETIIHNSDCNINNIIKYFFYSLSTVIV</sequence>
<feature type="domain" description="AAA+ ATPase" evidence="4">
    <location>
        <begin position="39"/>
        <end position="162"/>
    </location>
</feature>
<dbReference type="PANTHER" id="PTHR11669:SF20">
    <property type="entry name" value="REPLICATION FACTOR C SUBUNIT 4"/>
    <property type="match status" value="1"/>
</dbReference>
<keyword evidence="1" id="KW-0235">DNA replication</keyword>
<evidence type="ECO:0000256" key="3">
    <source>
        <dbReference type="ARBA" id="ARBA00022840"/>
    </source>
</evidence>
<evidence type="ECO:0000256" key="1">
    <source>
        <dbReference type="ARBA" id="ARBA00022705"/>
    </source>
</evidence>
<dbReference type="InterPro" id="IPR003959">
    <property type="entry name" value="ATPase_AAA_core"/>
</dbReference>
<proteinExistence type="predicted"/>
<dbReference type="InterPro" id="IPR003593">
    <property type="entry name" value="AAA+_ATPase"/>
</dbReference>
<protein>
    <recommendedName>
        <fullName evidence="4">AAA+ ATPase domain-containing protein</fullName>
    </recommendedName>
</protein>
<dbReference type="SMART" id="SM00382">
    <property type="entry name" value="AAA"/>
    <property type="match status" value="1"/>
</dbReference>
<dbReference type="EMBL" id="MN738808">
    <property type="protein sequence ID" value="QHS84427.1"/>
    <property type="molecule type" value="Genomic_DNA"/>
</dbReference>
<evidence type="ECO:0000259" key="4">
    <source>
        <dbReference type="SMART" id="SM00382"/>
    </source>
</evidence>
<dbReference type="AlphaFoldDB" id="A0A6C0AWW3"/>
<dbReference type="GO" id="GO:0005634">
    <property type="term" value="C:nucleus"/>
    <property type="evidence" value="ECO:0007669"/>
    <property type="project" value="TreeGrafter"/>
</dbReference>
<organism evidence="5">
    <name type="scientific">viral metagenome</name>
    <dbReference type="NCBI Taxonomy" id="1070528"/>
    <lineage>
        <taxon>unclassified sequences</taxon>
        <taxon>metagenomes</taxon>
        <taxon>organismal metagenomes</taxon>
    </lineage>
</organism>
<name>A0A6C0AWW3_9ZZZZ</name>
<dbReference type="SUPFAM" id="SSF52540">
    <property type="entry name" value="P-loop containing nucleoside triphosphate hydrolases"/>
    <property type="match status" value="1"/>
</dbReference>
<evidence type="ECO:0000313" key="5">
    <source>
        <dbReference type="EMBL" id="QHS84427.1"/>
    </source>
</evidence>
<dbReference type="InterPro" id="IPR050238">
    <property type="entry name" value="DNA_Rep/Repair_Clamp_Loader"/>
</dbReference>
<dbReference type="Gene3D" id="3.40.50.300">
    <property type="entry name" value="P-loop containing nucleotide triphosphate hydrolases"/>
    <property type="match status" value="1"/>
</dbReference>
<dbReference type="GO" id="GO:0003689">
    <property type="term" value="F:DNA clamp loader activity"/>
    <property type="evidence" value="ECO:0007669"/>
    <property type="project" value="TreeGrafter"/>
</dbReference>
<evidence type="ECO:0000256" key="2">
    <source>
        <dbReference type="ARBA" id="ARBA00022741"/>
    </source>
</evidence>
<dbReference type="GO" id="GO:0005663">
    <property type="term" value="C:DNA replication factor C complex"/>
    <property type="evidence" value="ECO:0007669"/>
    <property type="project" value="TreeGrafter"/>
</dbReference>